<dbReference type="Proteomes" id="UP001308005">
    <property type="component" value="Unassembled WGS sequence"/>
</dbReference>
<name>A0ABU6CS67_9GAMM</name>
<proteinExistence type="predicted"/>
<evidence type="ECO:0000313" key="1">
    <source>
        <dbReference type="EMBL" id="MEB4589678.1"/>
    </source>
</evidence>
<accession>A0ABU6CS67</accession>
<reference evidence="1 2" key="2">
    <citation type="submission" date="2024-01" db="EMBL/GenBank/DDBJ databases">
        <authorList>
            <person name="Xie X."/>
        </authorList>
    </citation>
    <scope>NUCLEOTIDE SEQUENCE [LARGE SCALE GENOMIC DNA]</scope>
    <source>
        <strain evidence="1">SCUT-1</strain>
    </source>
</reference>
<comment type="caution">
    <text evidence="1">The sequence shown here is derived from an EMBL/GenBank/DDBJ whole genome shotgun (WGS) entry which is preliminary data.</text>
</comment>
<dbReference type="RefSeq" id="WP_324692875.1">
    <property type="nucleotide sequence ID" value="NZ_JAYMYJ010000013.1"/>
</dbReference>
<organism evidence="1 2">
    <name type="scientific">Candidatus Thiothrix phosphatis</name>
    <dbReference type="NCBI Taxonomy" id="3112415"/>
    <lineage>
        <taxon>Bacteria</taxon>
        <taxon>Pseudomonadati</taxon>
        <taxon>Pseudomonadota</taxon>
        <taxon>Gammaproteobacteria</taxon>
        <taxon>Thiotrichales</taxon>
        <taxon>Thiotrichaceae</taxon>
        <taxon>Thiothrix</taxon>
    </lineage>
</organism>
<protein>
    <submittedName>
        <fullName evidence="1">Uncharacterized protein</fullName>
    </submittedName>
</protein>
<dbReference type="Gene3D" id="2.60.120.430">
    <property type="entry name" value="Galactose-binding lectin"/>
    <property type="match status" value="1"/>
</dbReference>
<dbReference type="EMBL" id="JAYMYJ010000013">
    <property type="protein sequence ID" value="MEB4589678.1"/>
    <property type="molecule type" value="Genomic_DNA"/>
</dbReference>
<evidence type="ECO:0000313" key="2">
    <source>
        <dbReference type="Proteomes" id="UP001308005"/>
    </source>
</evidence>
<keyword evidence="2" id="KW-1185">Reference proteome</keyword>
<gene>
    <name evidence="1" type="ORF">VSS37_01670</name>
</gene>
<reference evidence="2" key="1">
    <citation type="submission" date="2023-07" db="EMBL/GenBank/DDBJ databases">
        <title>The carbon used by Thiothrix.</title>
        <authorList>
            <person name="Chen L."/>
        </authorList>
    </citation>
    <scope>NUCLEOTIDE SEQUENCE [LARGE SCALE GENOMIC DNA]</scope>
</reference>
<sequence length="118" mass="13638">MVTVDSRLKWNDTGTDLIQGKQYRYRATGSWQDWYIVCDANGYSRWMLWLFGWMRRVPVAHWFQLIGVVDKAMSHPIRMGIEGTFTAPASGRLWVFANDAAFAYGNNTGTIELQVWPD</sequence>